<evidence type="ECO:0000256" key="4">
    <source>
        <dbReference type="ARBA" id="ARBA00019403"/>
    </source>
</evidence>
<keyword evidence="15" id="KW-1185">Reference proteome</keyword>
<feature type="domain" description="Uracil-DNA glycosylase-like" evidence="13">
    <location>
        <begin position="52"/>
        <end position="198"/>
    </location>
</feature>
<dbReference type="InterPro" id="IPR051536">
    <property type="entry name" value="UDG_Type-4/5"/>
</dbReference>
<evidence type="ECO:0000256" key="6">
    <source>
        <dbReference type="ARBA" id="ARBA00022723"/>
    </source>
</evidence>
<comment type="caution">
    <text evidence="14">The sequence shown here is derived from an EMBL/GenBank/DDBJ whole genome shotgun (WGS) entry which is preliminary data.</text>
</comment>
<dbReference type="SUPFAM" id="SSF52141">
    <property type="entry name" value="Uracil-DNA glycosylase-like"/>
    <property type="match status" value="1"/>
</dbReference>
<organism evidence="14 15">
    <name type="scientific">Patulibacter brassicae</name>
    <dbReference type="NCBI Taxonomy" id="1705717"/>
    <lineage>
        <taxon>Bacteria</taxon>
        <taxon>Bacillati</taxon>
        <taxon>Actinomycetota</taxon>
        <taxon>Thermoleophilia</taxon>
        <taxon>Solirubrobacterales</taxon>
        <taxon>Patulibacteraceae</taxon>
        <taxon>Patulibacter</taxon>
    </lineage>
</organism>
<accession>A0ABU4VFI0</accession>
<keyword evidence="6" id="KW-0479">Metal-binding</keyword>
<reference evidence="14 15" key="1">
    <citation type="submission" date="2023-11" db="EMBL/GenBank/DDBJ databases">
        <authorList>
            <person name="Xu M."/>
            <person name="Jiang T."/>
        </authorList>
    </citation>
    <scope>NUCLEOTIDE SEQUENCE [LARGE SCALE GENOMIC DNA]</scope>
    <source>
        <strain evidence="14 15">SD</strain>
    </source>
</reference>
<gene>
    <name evidence="14" type="ORF">SK069_03005</name>
</gene>
<evidence type="ECO:0000256" key="8">
    <source>
        <dbReference type="ARBA" id="ARBA00022801"/>
    </source>
</evidence>
<evidence type="ECO:0000313" key="15">
    <source>
        <dbReference type="Proteomes" id="UP001277761"/>
    </source>
</evidence>
<keyword evidence="7" id="KW-0227">DNA damage</keyword>
<dbReference type="Gene3D" id="3.40.470.10">
    <property type="entry name" value="Uracil-DNA glycosylase-like domain"/>
    <property type="match status" value="1"/>
</dbReference>
<proteinExistence type="inferred from homology"/>
<feature type="compositionally biased region" description="Low complexity" evidence="12">
    <location>
        <begin position="219"/>
        <end position="241"/>
    </location>
</feature>
<evidence type="ECO:0000256" key="10">
    <source>
        <dbReference type="ARBA" id="ARBA00023014"/>
    </source>
</evidence>
<keyword evidence="9" id="KW-0408">Iron</keyword>
<dbReference type="PANTHER" id="PTHR33693:SF1">
    <property type="entry name" value="TYPE-4 URACIL-DNA GLYCOSYLASE"/>
    <property type="match status" value="1"/>
</dbReference>
<dbReference type="InterPro" id="IPR005273">
    <property type="entry name" value="Ura-DNA_glyco_family4"/>
</dbReference>
<dbReference type="Proteomes" id="UP001277761">
    <property type="component" value="Unassembled WGS sequence"/>
</dbReference>
<dbReference type="SMART" id="SM00987">
    <property type="entry name" value="UreE_C"/>
    <property type="match status" value="1"/>
</dbReference>
<sequence length="268" mass="27836">MPAGPSNAAAPEDDPTRGDPGSRRAALEALARDARGCRRCPQLAAARTTVVFGRGDPDADLLLVGTAPGRAEDRQGLPLVGEPARLLDELLRGAGLDPDRTYRTTVLRCRLPDNRDPLPEEVAHCAGYLARTVELVRPRVVVALGAFATKLLRGDPAPIRRVHGRDELRTIGRRAVRLLPLYDPAAALYAEDAVAALRDDVARLPALLTLPVPPDPVPAATATAAAGSTPSGDAPLAPAAPEADDGSRSAAPASPVPAADQLPLFGGS</sequence>
<feature type="compositionally biased region" description="Low complexity" evidence="12">
    <location>
        <begin position="248"/>
        <end position="259"/>
    </location>
</feature>
<feature type="region of interest" description="Disordered" evidence="12">
    <location>
        <begin position="1"/>
        <end position="23"/>
    </location>
</feature>
<evidence type="ECO:0000259" key="13">
    <source>
        <dbReference type="SMART" id="SM00986"/>
    </source>
</evidence>
<keyword evidence="10" id="KW-0411">Iron-sulfur</keyword>
<protein>
    <recommendedName>
        <fullName evidence="4">Type-4 uracil-DNA glycosylase</fullName>
        <ecNumber evidence="3">3.2.2.27</ecNumber>
    </recommendedName>
</protein>
<dbReference type="SMART" id="SM00986">
    <property type="entry name" value="UDG"/>
    <property type="match status" value="1"/>
</dbReference>
<dbReference type="PANTHER" id="PTHR33693">
    <property type="entry name" value="TYPE-5 URACIL-DNA GLYCOSYLASE"/>
    <property type="match status" value="1"/>
</dbReference>
<dbReference type="Pfam" id="PF03167">
    <property type="entry name" value="UDG"/>
    <property type="match status" value="1"/>
</dbReference>
<dbReference type="RefSeq" id="WP_319952695.1">
    <property type="nucleotide sequence ID" value="NZ_JAXAVX010000001.1"/>
</dbReference>
<dbReference type="EMBL" id="JAXAVX010000001">
    <property type="protein sequence ID" value="MDX8150549.1"/>
    <property type="molecule type" value="Genomic_DNA"/>
</dbReference>
<evidence type="ECO:0000256" key="11">
    <source>
        <dbReference type="ARBA" id="ARBA00023204"/>
    </source>
</evidence>
<evidence type="ECO:0000256" key="7">
    <source>
        <dbReference type="ARBA" id="ARBA00022763"/>
    </source>
</evidence>
<evidence type="ECO:0000256" key="1">
    <source>
        <dbReference type="ARBA" id="ARBA00001400"/>
    </source>
</evidence>
<dbReference type="InterPro" id="IPR036895">
    <property type="entry name" value="Uracil-DNA_glycosylase-like_sf"/>
</dbReference>
<keyword evidence="5" id="KW-0004">4Fe-4S</keyword>
<feature type="region of interest" description="Disordered" evidence="12">
    <location>
        <begin position="219"/>
        <end position="268"/>
    </location>
</feature>
<evidence type="ECO:0000256" key="5">
    <source>
        <dbReference type="ARBA" id="ARBA00022485"/>
    </source>
</evidence>
<dbReference type="EC" id="3.2.2.27" evidence="3"/>
<dbReference type="GO" id="GO:0004844">
    <property type="term" value="F:uracil DNA N-glycosylase activity"/>
    <property type="evidence" value="ECO:0007669"/>
    <property type="project" value="UniProtKB-EC"/>
</dbReference>
<dbReference type="NCBIfam" id="TIGR00758">
    <property type="entry name" value="UDG_fam4"/>
    <property type="match status" value="1"/>
</dbReference>
<keyword evidence="11" id="KW-0234">DNA repair</keyword>
<evidence type="ECO:0000313" key="14">
    <source>
        <dbReference type="EMBL" id="MDX8150549.1"/>
    </source>
</evidence>
<evidence type="ECO:0000256" key="2">
    <source>
        <dbReference type="ARBA" id="ARBA00006521"/>
    </source>
</evidence>
<evidence type="ECO:0000256" key="12">
    <source>
        <dbReference type="SAM" id="MobiDB-lite"/>
    </source>
</evidence>
<evidence type="ECO:0000256" key="3">
    <source>
        <dbReference type="ARBA" id="ARBA00012030"/>
    </source>
</evidence>
<comment type="similarity">
    <text evidence="2">Belongs to the uracil-DNA glycosylase (UDG) superfamily. Type 4 (UDGa) family.</text>
</comment>
<feature type="compositionally biased region" description="Basic and acidic residues" evidence="12">
    <location>
        <begin position="14"/>
        <end position="23"/>
    </location>
</feature>
<evidence type="ECO:0000256" key="9">
    <source>
        <dbReference type="ARBA" id="ARBA00023004"/>
    </source>
</evidence>
<dbReference type="InterPro" id="IPR005122">
    <property type="entry name" value="Uracil-DNA_glycosylase-like"/>
</dbReference>
<comment type="catalytic activity">
    <reaction evidence="1">
        <text>Hydrolyzes single-stranded DNA or mismatched double-stranded DNA and polynucleotides, releasing free uracil.</text>
        <dbReference type="EC" id="3.2.2.27"/>
    </reaction>
</comment>
<keyword evidence="8 14" id="KW-0378">Hydrolase</keyword>
<dbReference type="CDD" id="cd10030">
    <property type="entry name" value="UDG-F4_TTUDGA_SPO1dp_like"/>
    <property type="match status" value="1"/>
</dbReference>
<keyword evidence="14" id="KW-0326">Glycosidase</keyword>
<name>A0ABU4VFI0_9ACTN</name>